<evidence type="ECO:0000313" key="21">
    <source>
        <dbReference type="Proteomes" id="UP001500432"/>
    </source>
</evidence>
<dbReference type="SUPFAM" id="SSF55424">
    <property type="entry name" value="FAD/NAD-linked reductases, dimerisation (C-terminal) domain"/>
    <property type="match status" value="1"/>
</dbReference>
<proteinExistence type="inferred from homology"/>
<comment type="similarity">
    <text evidence="2 17">Belongs to the class-I pyridine nucleotide-disulfide oxidoreductase family.</text>
</comment>
<keyword evidence="11" id="KW-0476">Mercury</keyword>
<dbReference type="PANTHER" id="PTHR43014">
    <property type="entry name" value="MERCURIC REDUCTASE"/>
    <property type="match status" value="1"/>
</dbReference>
<dbReference type="PRINTS" id="PR00411">
    <property type="entry name" value="PNDRDTASEI"/>
</dbReference>
<dbReference type="PRINTS" id="PR00368">
    <property type="entry name" value="FADPNR"/>
</dbReference>
<keyword evidence="10" id="KW-0521">NADP</keyword>
<feature type="domain" description="FAD/NAD(P)-binding" evidence="19">
    <location>
        <begin position="8"/>
        <end position="336"/>
    </location>
</feature>
<keyword evidence="21" id="KW-1185">Reference proteome</keyword>
<dbReference type="PROSITE" id="PS00076">
    <property type="entry name" value="PYRIDINE_REDOX_1"/>
    <property type="match status" value="1"/>
</dbReference>
<dbReference type="InterPro" id="IPR036188">
    <property type="entry name" value="FAD/NAD-bd_sf"/>
</dbReference>
<evidence type="ECO:0000256" key="2">
    <source>
        <dbReference type="ARBA" id="ARBA00007532"/>
    </source>
</evidence>
<dbReference type="SUPFAM" id="SSF51905">
    <property type="entry name" value="FAD/NAD(P)-binding domain"/>
    <property type="match status" value="1"/>
</dbReference>
<dbReference type="Pfam" id="PF02852">
    <property type="entry name" value="Pyr_redox_dim"/>
    <property type="match status" value="1"/>
</dbReference>
<evidence type="ECO:0000256" key="7">
    <source>
        <dbReference type="ARBA" id="ARBA00022630"/>
    </source>
</evidence>
<evidence type="ECO:0000256" key="12">
    <source>
        <dbReference type="ARBA" id="ARBA00023002"/>
    </source>
</evidence>
<dbReference type="InterPro" id="IPR012999">
    <property type="entry name" value="Pyr_OxRdtase_I_AS"/>
</dbReference>
<keyword evidence="12 17" id="KW-0560">Oxidoreductase</keyword>
<evidence type="ECO:0000256" key="15">
    <source>
        <dbReference type="ARBA" id="ARBA00031725"/>
    </source>
</evidence>
<evidence type="ECO:0000256" key="6">
    <source>
        <dbReference type="ARBA" id="ARBA00022466"/>
    </source>
</evidence>
<evidence type="ECO:0000256" key="17">
    <source>
        <dbReference type="RuleBase" id="RU003691"/>
    </source>
</evidence>
<dbReference type="InterPro" id="IPR004099">
    <property type="entry name" value="Pyr_nucl-diS_OxRdtase_dimer"/>
</dbReference>
<dbReference type="EMBL" id="BAAAQW010000011">
    <property type="protein sequence ID" value="GAA2202610.1"/>
    <property type="molecule type" value="Genomic_DNA"/>
</dbReference>
<evidence type="ECO:0000256" key="9">
    <source>
        <dbReference type="ARBA" id="ARBA00022827"/>
    </source>
</evidence>
<organism evidence="20 21">
    <name type="scientific">Sinomonas flava</name>
    <dbReference type="NCBI Taxonomy" id="496857"/>
    <lineage>
        <taxon>Bacteria</taxon>
        <taxon>Bacillati</taxon>
        <taxon>Actinomycetota</taxon>
        <taxon>Actinomycetes</taxon>
        <taxon>Micrococcales</taxon>
        <taxon>Micrococcaceae</taxon>
        <taxon>Sinomonas</taxon>
    </lineage>
</organism>
<dbReference type="InterPro" id="IPR016156">
    <property type="entry name" value="FAD/NAD-linked_Rdtase_dimer_sf"/>
</dbReference>
<keyword evidence="13" id="KW-1015">Disulfide bond</keyword>
<dbReference type="PIRSF" id="PIRSF000350">
    <property type="entry name" value="Mercury_reductase_MerA"/>
    <property type="match status" value="1"/>
</dbReference>
<feature type="domain" description="Pyridine nucleotide-disulphide oxidoreductase dimerisation" evidence="18">
    <location>
        <begin position="357"/>
        <end position="464"/>
    </location>
</feature>
<evidence type="ECO:0000259" key="19">
    <source>
        <dbReference type="Pfam" id="PF07992"/>
    </source>
</evidence>
<evidence type="ECO:0000256" key="8">
    <source>
        <dbReference type="ARBA" id="ARBA00022723"/>
    </source>
</evidence>
<evidence type="ECO:0000256" key="14">
    <source>
        <dbReference type="ARBA" id="ARBA00023284"/>
    </source>
</evidence>
<evidence type="ECO:0000256" key="10">
    <source>
        <dbReference type="ARBA" id="ARBA00022857"/>
    </source>
</evidence>
<comment type="subunit">
    <text evidence="3">Homodimer.</text>
</comment>
<keyword evidence="6" id="KW-0475">Mercuric resistance</keyword>
<dbReference type="NCBIfam" id="TIGR02053">
    <property type="entry name" value="MerA"/>
    <property type="match status" value="1"/>
</dbReference>
<keyword evidence="8" id="KW-0479">Metal-binding</keyword>
<comment type="catalytic activity">
    <reaction evidence="16">
        <text>Hg + NADP(+) + H(+) = Hg(2+) + NADPH</text>
        <dbReference type="Rhea" id="RHEA:23856"/>
        <dbReference type="ChEBI" id="CHEBI:15378"/>
        <dbReference type="ChEBI" id="CHEBI:16170"/>
        <dbReference type="ChEBI" id="CHEBI:16793"/>
        <dbReference type="ChEBI" id="CHEBI:57783"/>
        <dbReference type="ChEBI" id="CHEBI:58349"/>
        <dbReference type="EC" id="1.16.1.1"/>
    </reaction>
</comment>
<dbReference type="EC" id="1.16.1.1" evidence="4"/>
<evidence type="ECO:0000313" key="20">
    <source>
        <dbReference type="EMBL" id="GAA2202610.1"/>
    </source>
</evidence>
<evidence type="ECO:0000256" key="11">
    <source>
        <dbReference type="ARBA" id="ARBA00022914"/>
    </source>
</evidence>
<protein>
    <recommendedName>
        <fullName evidence="5">Mercuric reductase</fullName>
        <ecNumber evidence="4">1.16.1.1</ecNumber>
    </recommendedName>
    <alternativeName>
        <fullName evidence="15">Hg(II) reductase</fullName>
    </alternativeName>
</protein>
<comment type="cofactor">
    <cofactor evidence="1">
        <name>FAD</name>
        <dbReference type="ChEBI" id="CHEBI:57692"/>
    </cofactor>
</comment>
<evidence type="ECO:0000256" key="13">
    <source>
        <dbReference type="ARBA" id="ARBA00023157"/>
    </source>
</evidence>
<keyword evidence="7 17" id="KW-0285">Flavoprotein</keyword>
<keyword evidence="9 17" id="KW-0274">FAD</keyword>
<dbReference type="Gene3D" id="3.30.390.30">
    <property type="match status" value="1"/>
</dbReference>
<evidence type="ECO:0000256" key="5">
    <source>
        <dbReference type="ARBA" id="ARBA00014791"/>
    </source>
</evidence>
<evidence type="ECO:0000259" key="18">
    <source>
        <dbReference type="Pfam" id="PF02852"/>
    </source>
</evidence>
<comment type="caution">
    <text evidence="20">The sequence shown here is derived from an EMBL/GenBank/DDBJ whole genome shotgun (WGS) entry which is preliminary data.</text>
</comment>
<keyword evidence="14 17" id="KW-0676">Redox-active center</keyword>
<dbReference type="InterPro" id="IPR001100">
    <property type="entry name" value="Pyr_nuc-diS_OxRdtase"/>
</dbReference>
<reference evidence="20 21" key="1">
    <citation type="journal article" date="2019" name="Int. J. Syst. Evol. Microbiol.">
        <title>The Global Catalogue of Microorganisms (GCM) 10K type strain sequencing project: providing services to taxonomists for standard genome sequencing and annotation.</title>
        <authorList>
            <consortium name="The Broad Institute Genomics Platform"/>
            <consortium name="The Broad Institute Genome Sequencing Center for Infectious Disease"/>
            <person name="Wu L."/>
            <person name="Ma J."/>
        </authorList>
    </citation>
    <scope>NUCLEOTIDE SEQUENCE [LARGE SCALE GENOMIC DNA]</scope>
    <source>
        <strain evidence="20 21">JCM 16034</strain>
    </source>
</reference>
<sequence>MAEADDVYDLIIIGSGGGGFAAAIRASGLGKRVAMVERSTVGGTCVNAGCIPSKALLAAAEARHTAVTASSRFPGIAAQAGRVDMPALMAGKADLVERMRSEKYLDLIDDYGWDLVRGTAAFSGTPDRPLLEVTDANGGRRRLAAEHFLVATGSEPWAPEVPGLEQIPYLTSTTAMDLEVVPDSLLLVGGGYTAVEMAQLFARLGSSVTLLVRSRLLSQEEPEVSLALSAVFKDEGIEVLRRAALTSVTRDPGTGEVVAAAQVAGIDRELRAEKLFMATGRRPVTDGLAFESVGVETGSHGEVLVDAGLRTSNPRIWAAGDVTGNREFVYVAAAHGAIVVDNAFSDAARTVDYRHLPRVAFTSPAVAAVGLTDRQATGEGTPCRCRVLPLEFVPRALVSRDTRGFVKIVADDDTGRILGLTAVGQDAGDLAAAGVYILEAGMTVEQVAGMWAPYLTMAEGIKIAAQSYSTDVSRLSCCAV</sequence>
<dbReference type="Proteomes" id="UP001500432">
    <property type="component" value="Unassembled WGS sequence"/>
</dbReference>
<dbReference type="InterPro" id="IPR023753">
    <property type="entry name" value="FAD/NAD-binding_dom"/>
</dbReference>
<evidence type="ECO:0000256" key="1">
    <source>
        <dbReference type="ARBA" id="ARBA00001974"/>
    </source>
</evidence>
<accession>A0ABN3C119</accession>
<gene>
    <name evidence="20" type="primary">merA</name>
    <name evidence="20" type="ORF">GCM10009849_31710</name>
</gene>
<dbReference type="RefSeq" id="WP_344300760.1">
    <property type="nucleotide sequence ID" value="NZ_BAAAQW010000011.1"/>
</dbReference>
<dbReference type="Pfam" id="PF07992">
    <property type="entry name" value="Pyr_redox_2"/>
    <property type="match status" value="1"/>
</dbReference>
<evidence type="ECO:0000256" key="16">
    <source>
        <dbReference type="ARBA" id="ARBA00048984"/>
    </source>
</evidence>
<dbReference type="InterPro" id="IPR021179">
    <property type="entry name" value="Mercury_reductase_MerA"/>
</dbReference>
<evidence type="ECO:0000256" key="4">
    <source>
        <dbReference type="ARBA" id="ARBA00012661"/>
    </source>
</evidence>
<evidence type="ECO:0000256" key="3">
    <source>
        <dbReference type="ARBA" id="ARBA00011738"/>
    </source>
</evidence>
<name>A0ABN3C119_9MICC</name>
<dbReference type="Gene3D" id="3.50.50.60">
    <property type="entry name" value="FAD/NAD(P)-binding domain"/>
    <property type="match status" value="2"/>
</dbReference>
<dbReference type="PANTHER" id="PTHR43014:SF4">
    <property type="entry name" value="PYRIDINE NUCLEOTIDE-DISULFIDE OXIDOREDUCTASE RCLA-RELATED"/>
    <property type="match status" value="1"/>
</dbReference>